<keyword evidence="1" id="KW-0812">Transmembrane</keyword>
<feature type="transmembrane region" description="Helical" evidence="1">
    <location>
        <begin position="12"/>
        <end position="30"/>
    </location>
</feature>
<comment type="caution">
    <text evidence="2">The sequence shown here is derived from an EMBL/GenBank/DDBJ whole genome shotgun (WGS) entry which is preliminary data.</text>
</comment>
<dbReference type="RefSeq" id="WP_193191763.1">
    <property type="nucleotide sequence ID" value="NZ_JACZFR010000022.1"/>
</dbReference>
<evidence type="ECO:0000313" key="3">
    <source>
        <dbReference type="Proteomes" id="UP001596425"/>
    </source>
</evidence>
<sequence>MAVALLSDSERGAPVYLAICNLFVCLIYLFHLSALNHPDMPAVGSRFPLLTTINGNSWDAGQYSRRDNCAGLLLVFLRGSFCADSRAMLARLPELLPELRKRGIELLLFSTEPPTLWPAHLRERLSVNMFQLSAGAAANTPFIARGGAPLLSQHTAALRPSQWLLDREGFVLWRHLPANYRTPGDAALMRGQLFRLEE</sequence>
<organism evidence="2 3">
    <name type="scientific">Microbulbifer taiwanensis</name>
    <dbReference type="NCBI Taxonomy" id="986746"/>
    <lineage>
        <taxon>Bacteria</taxon>
        <taxon>Pseudomonadati</taxon>
        <taxon>Pseudomonadota</taxon>
        <taxon>Gammaproteobacteria</taxon>
        <taxon>Cellvibrionales</taxon>
        <taxon>Microbulbiferaceae</taxon>
        <taxon>Microbulbifer</taxon>
    </lineage>
</organism>
<dbReference type="Proteomes" id="UP001596425">
    <property type="component" value="Unassembled WGS sequence"/>
</dbReference>
<evidence type="ECO:0008006" key="4">
    <source>
        <dbReference type="Google" id="ProtNLM"/>
    </source>
</evidence>
<name>A0ABW1YPF6_9GAMM</name>
<evidence type="ECO:0000313" key="2">
    <source>
        <dbReference type="EMBL" id="MFC6634634.1"/>
    </source>
</evidence>
<keyword evidence="1" id="KW-1133">Transmembrane helix</keyword>
<reference evidence="3" key="1">
    <citation type="journal article" date="2019" name="Int. J. Syst. Evol. Microbiol.">
        <title>The Global Catalogue of Microorganisms (GCM) 10K type strain sequencing project: providing services to taxonomists for standard genome sequencing and annotation.</title>
        <authorList>
            <consortium name="The Broad Institute Genomics Platform"/>
            <consortium name="The Broad Institute Genome Sequencing Center for Infectious Disease"/>
            <person name="Wu L."/>
            <person name="Ma J."/>
        </authorList>
    </citation>
    <scope>NUCLEOTIDE SEQUENCE [LARGE SCALE GENOMIC DNA]</scope>
    <source>
        <strain evidence="3">CGMCC 1.13718</strain>
    </source>
</reference>
<evidence type="ECO:0000256" key="1">
    <source>
        <dbReference type="SAM" id="Phobius"/>
    </source>
</evidence>
<keyword evidence="3" id="KW-1185">Reference proteome</keyword>
<dbReference type="InterPro" id="IPR036249">
    <property type="entry name" value="Thioredoxin-like_sf"/>
</dbReference>
<gene>
    <name evidence="2" type="ORF">ACFQBM_15200</name>
</gene>
<proteinExistence type="predicted"/>
<accession>A0ABW1YPF6</accession>
<dbReference type="SUPFAM" id="SSF52833">
    <property type="entry name" value="Thioredoxin-like"/>
    <property type="match status" value="1"/>
</dbReference>
<protein>
    <recommendedName>
        <fullName evidence="4">Redoxin domain-containing protein</fullName>
    </recommendedName>
</protein>
<dbReference type="Gene3D" id="3.40.30.10">
    <property type="entry name" value="Glutaredoxin"/>
    <property type="match status" value="1"/>
</dbReference>
<keyword evidence="1" id="KW-0472">Membrane</keyword>
<dbReference type="EMBL" id="JBHSVR010000001">
    <property type="protein sequence ID" value="MFC6634634.1"/>
    <property type="molecule type" value="Genomic_DNA"/>
</dbReference>